<accession>A0A8H5ME34</accession>
<evidence type="ECO:0000313" key="4">
    <source>
        <dbReference type="Proteomes" id="UP000518752"/>
    </source>
</evidence>
<dbReference type="InterPro" id="IPR003779">
    <property type="entry name" value="CMD-like"/>
</dbReference>
<evidence type="ECO:0000259" key="2">
    <source>
        <dbReference type="Pfam" id="PF12697"/>
    </source>
</evidence>
<dbReference type="EMBL" id="JAACJN010000012">
    <property type="protein sequence ID" value="KAF5391055.1"/>
    <property type="molecule type" value="Genomic_DNA"/>
</dbReference>
<feature type="domain" description="AB hydrolase-1" evidence="2">
    <location>
        <begin position="293"/>
        <end position="575"/>
    </location>
</feature>
<dbReference type="PANTHER" id="PTHR34846">
    <property type="entry name" value="4-CARBOXYMUCONOLACTONE DECARBOXYLASE FAMILY PROTEIN (AFU_ORTHOLOGUE AFUA_6G11590)"/>
    <property type="match status" value="1"/>
</dbReference>
<dbReference type="InterPro" id="IPR000073">
    <property type="entry name" value="AB_hydrolase_1"/>
</dbReference>
<dbReference type="AlphaFoldDB" id="A0A8H5ME34"/>
<dbReference type="GO" id="GO:0051920">
    <property type="term" value="F:peroxiredoxin activity"/>
    <property type="evidence" value="ECO:0007669"/>
    <property type="project" value="InterPro"/>
</dbReference>
<feature type="domain" description="Carboxymuconolactone decarboxylase-like" evidence="1">
    <location>
        <begin position="43"/>
        <end position="110"/>
    </location>
</feature>
<dbReference type="Pfam" id="PF02627">
    <property type="entry name" value="CMD"/>
    <property type="match status" value="1"/>
</dbReference>
<proteinExistence type="predicted"/>
<dbReference type="Gene3D" id="3.40.50.1820">
    <property type="entry name" value="alpha/beta hydrolase"/>
    <property type="match status" value="1"/>
</dbReference>
<dbReference type="PANTHER" id="PTHR34846:SF11">
    <property type="entry name" value="4-CARBOXYMUCONOLACTONE DECARBOXYLASE FAMILY PROTEIN (AFU_ORTHOLOGUE AFUA_6G11590)"/>
    <property type="match status" value="1"/>
</dbReference>
<comment type="caution">
    <text evidence="3">The sequence shown here is derived from an EMBL/GenBank/DDBJ whole genome shotgun (WGS) entry which is preliminary data.</text>
</comment>
<keyword evidence="4" id="KW-1185">Reference proteome</keyword>
<dbReference type="Proteomes" id="UP000518752">
    <property type="component" value="Unassembled WGS sequence"/>
</dbReference>
<sequence>MPVSRLVPGRYPAPNISPIADKIRGRRGARGLTPLDGTLLHVPPVADGWNALLGAVRTKGKLSGDIRELMILRVAAINHAAFEWIHHEPVGRDAGLTTEQLYLIRDTSAIPSPHVLSPLQVAALSFAHHSTVNVKVPPSVTLALAEALRASIASAKSEEDTESLTQDLLVESAAVVASYNMVSRFLVSLDIAAMSDCPPPWPASKSTFKVPLPINPATGVFEDGHFIYAETHVTDPDAPWIVCANSLLTNTDMWEWALTNMLAPRPHGAKEVEILGKEGVPSDGLYLGKYKTFNVLLHDQRGHGKSSFPNSNSDSSKEEAGIKCTIPILASDIAFLISTLILPSSSSVRSSTTESTPKVHAVIGVSQGGAVALAFAAMYPTLAKAVVACDTGPRTPDGNRAAWDERIQLVREHGGAEVGMAKLAEVTLPRWFPSPSRCSMEMYLPGQIMSSSKTTTDVVVVPSIQGRRPRSEDLLSQVTSTRLEGFVLGAAALQDYDLLAGTDDNDGTVNSSRSLIDVTETKVLLVAGSLDGGGKVVAGMRKLQEAWNAKRVPAGGEEIRLEVIEGAGHLPMVDETEKWWSTVGGWLAEIE</sequence>
<reference evidence="3 4" key="1">
    <citation type="journal article" date="2020" name="ISME J.">
        <title>Uncovering the hidden diversity of litter-decomposition mechanisms in mushroom-forming fungi.</title>
        <authorList>
            <person name="Floudas D."/>
            <person name="Bentzer J."/>
            <person name="Ahren D."/>
            <person name="Johansson T."/>
            <person name="Persson P."/>
            <person name="Tunlid A."/>
        </authorList>
    </citation>
    <scope>NUCLEOTIDE SEQUENCE [LARGE SCALE GENOMIC DNA]</scope>
    <source>
        <strain evidence="3 4">CBS 406.79</strain>
    </source>
</reference>
<dbReference type="OrthoDB" id="9998495at2759"/>
<dbReference type="Pfam" id="PF12697">
    <property type="entry name" value="Abhydrolase_6"/>
    <property type="match status" value="1"/>
</dbReference>
<dbReference type="SUPFAM" id="SSF69118">
    <property type="entry name" value="AhpD-like"/>
    <property type="match status" value="1"/>
</dbReference>
<name>A0A8H5ME34_9AGAR</name>
<dbReference type="InterPro" id="IPR029058">
    <property type="entry name" value="AB_hydrolase_fold"/>
</dbReference>
<protein>
    <submittedName>
        <fullName evidence="3">Uncharacterized protein</fullName>
    </submittedName>
</protein>
<organism evidence="3 4">
    <name type="scientific">Collybiopsis confluens</name>
    <dbReference type="NCBI Taxonomy" id="2823264"/>
    <lineage>
        <taxon>Eukaryota</taxon>
        <taxon>Fungi</taxon>
        <taxon>Dikarya</taxon>
        <taxon>Basidiomycota</taxon>
        <taxon>Agaricomycotina</taxon>
        <taxon>Agaricomycetes</taxon>
        <taxon>Agaricomycetidae</taxon>
        <taxon>Agaricales</taxon>
        <taxon>Marasmiineae</taxon>
        <taxon>Omphalotaceae</taxon>
        <taxon>Collybiopsis</taxon>
    </lineage>
</organism>
<evidence type="ECO:0000313" key="3">
    <source>
        <dbReference type="EMBL" id="KAF5391055.1"/>
    </source>
</evidence>
<dbReference type="SUPFAM" id="SSF53474">
    <property type="entry name" value="alpha/beta-Hydrolases"/>
    <property type="match status" value="1"/>
</dbReference>
<evidence type="ECO:0000259" key="1">
    <source>
        <dbReference type="Pfam" id="PF02627"/>
    </source>
</evidence>
<dbReference type="InterPro" id="IPR029032">
    <property type="entry name" value="AhpD-like"/>
</dbReference>
<gene>
    <name evidence="3" type="ORF">D9757_003985</name>
</gene>
<dbReference type="Gene3D" id="1.20.1290.10">
    <property type="entry name" value="AhpD-like"/>
    <property type="match status" value="1"/>
</dbReference>